<proteinExistence type="predicted"/>
<name>A0ABP0N8T8_9DINO</name>
<keyword evidence="2" id="KW-1185">Reference proteome</keyword>
<evidence type="ECO:0000313" key="2">
    <source>
        <dbReference type="Proteomes" id="UP001642484"/>
    </source>
</evidence>
<accession>A0ABP0N8T8</accession>
<reference evidence="1 2" key="1">
    <citation type="submission" date="2024-02" db="EMBL/GenBank/DDBJ databases">
        <authorList>
            <person name="Chen Y."/>
            <person name="Shah S."/>
            <person name="Dougan E. K."/>
            <person name="Thang M."/>
            <person name="Chan C."/>
        </authorList>
    </citation>
    <scope>NUCLEOTIDE SEQUENCE [LARGE SCALE GENOMIC DNA]</scope>
</reference>
<protein>
    <recommendedName>
        <fullName evidence="3">Pseudouridine synthase RsuA/RluA-like domain-containing protein</fullName>
    </recommendedName>
</protein>
<evidence type="ECO:0008006" key="3">
    <source>
        <dbReference type="Google" id="ProtNLM"/>
    </source>
</evidence>
<dbReference type="SUPFAM" id="SSF55120">
    <property type="entry name" value="Pseudouridine synthase"/>
    <property type="match status" value="1"/>
</dbReference>
<evidence type="ECO:0000313" key="1">
    <source>
        <dbReference type="EMBL" id="CAK9059284.1"/>
    </source>
</evidence>
<gene>
    <name evidence="1" type="ORF">CCMP2556_LOCUS29207</name>
</gene>
<dbReference type="Gene3D" id="3.30.2350.10">
    <property type="entry name" value="Pseudouridine synthase"/>
    <property type="match status" value="1"/>
</dbReference>
<dbReference type="InterPro" id="IPR020103">
    <property type="entry name" value="PsdUridine_synth_cat_dom_sf"/>
</dbReference>
<dbReference type="EMBL" id="CAXAMN010021407">
    <property type="protein sequence ID" value="CAK9059284.1"/>
    <property type="molecule type" value="Genomic_DNA"/>
</dbReference>
<sequence>MNTISIHFNGTHFPPPVRPFVRQVDYEEVAPPSDASSGRRLSELLRAVATPRRGAAPLPQNGFLHRLDVPSSGLILAARHVRAFYDLKMQLALGEIQRDYMVLGHGASARQP</sequence>
<comment type="caution">
    <text evidence="1">The sequence shown here is derived from an EMBL/GenBank/DDBJ whole genome shotgun (WGS) entry which is preliminary data.</text>
</comment>
<organism evidence="1 2">
    <name type="scientific">Durusdinium trenchii</name>
    <dbReference type="NCBI Taxonomy" id="1381693"/>
    <lineage>
        <taxon>Eukaryota</taxon>
        <taxon>Sar</taxon>
        <taxon>Alveolata</taxon>
        <taxon>Dinophyceae</taxon>
        <taxon>Suessiales</taxon>
        <taxon>Symbiodiniaceae</taxon>
        <taxon>Durusdinium</taxon>
    </lineage>
</organism>
<dbReference type="Proteomes" id="UP001642484">
    <property type="component" value="Unassembled WGS sequence"/>
</dbReference>